<dbReference type="GO" id="GO:0005085">
    <property type="term" value="F:guanyl-nucleotide exchange factor activity"/>
    <property type="evidence" value="ECO:0007669"/>
    <property type="project" value="TreeGrafter"/>
</dbReference>
<comment type="caution">
    <text evidence="5">The sequence shown here is derived from an EMBL/GenBank/DDBJ whole genome shotgun (WGS) entry which is preliminary data.</text>
</comment>
<dbReference type="Pfam" id="PF19037">
    <property type="entry name" value="Fuz_longin_2"/>
    <property type="match status" value="1"/>
</dbReference>
<dbReference type="PANTHER" id="PTHR12761:SF1">
    <property type="entry name" value="BLOC-3 COMPLEX MEMBER HPS1"/>
    <property type="match status" value="1"/>
</dbReference>
<dbReference type="InterPro" id="IPR043970">
    <property type="entry name" value="FUZ/MON1/HPS1_longin_3"/>
</dbReference>
<gene>
    <name evidence="5" type="ORF">GDO78_019512</name>
</gene>
<dbReference type="Pfam" id="PF19038">
    <property type="entry name" value="Fuz_longin_3"/>
    <property type="match status" value="1"/>
</dbReference>
<dbReference type="InterPro" id="IPR026053">
    <property type="entry name" value="HPS1"/>
</dbReference>
<evidence type="ECO:0008006" key="7">
    <source>
        <dbReference type="Google" id="ProtNLM"/>
    </source>
</evidence>
<evidence type="ECO:0000259" key="2">
    <source>
        <dbReference type="Pfam" id="PF19036"/>
    </source>
</evidence>
<feature type="domain" description="FUZ/MON1/HPS1 first Longin" evidence="2">
    <location>
        <begin position="2"/>
        <end position="148"/>
    </location>
</feature>
<evidence type="ECO:0000313" key="5">
    <source>
        <dbReference type="EMBL" id="KAG9472436.1"/>
    </source>
</evidence>
<evidence type="ECO:0000313" key="6">
    <source>
        <dbReference type="Proteomes" id="UP000770717"/>
    </source>
</evidence>
<feature type="domain" description="FUZ/MON1/HPS1 second Longin" evidence="3">
    <location>
        <begin position="203"/>
        <end position="359"/>
    </location>
</feature>
<dbReference type="GO" id="GO:0031085">
    <property type="term" value="C:BLOC-3 complex"/>
    <property type="evidence" value="ECO:0007669"/>
    <property type="project" value="TreeGrafter"/>
</dbReference>
<feature type="compositionally biased region" description="Acidic residues" evidence="1">
    <location>
        <begin position="279"/>
        <end position="291"/>
    </location>
</feature>
<protein>
    <recommendedName>
        <fullName evidence="7">Hermansky-Pudlak syndrome 1 protein</fullName>
    </recommendedName>
</protein>
<feature type="domain" description="FUZ/MON1/HPS1 third Longin" evidence="4">
    <location>
        <begin position="514"/>
        <end position="667"/>
    </location>
</feature>
<dbReference type="AlphaFoldDB" id="A0A8J6EP89"/>
<dbReference type="OrthoDB" id="10255234at2759"/>
<organism evidence="5 6">
    <name type="scientific">Eleutherodactylus coqui</name>
    <name type="common">Puerto Rican coqui</name>
    <dbReference type="NCBI Taxonomy" id="57060"/>
    <lineage>
        <taxon>Eukaryota</taxon>
        <taxon>Metazoa</taxon>
        <taxon>Chordata</taxon>
        <taxon>Craniata</taxon>
        <taxon>Vertebrata</taxon>
        <taxon>Euteleostomi</taxon>
        <taxon>Amphibia</taxon>
        <taxon>Batrachia</taxon>
        <taxon>Anura</taxon>
        <taxon>Neobatrachia</taxon>
        <taxon>Hyloidea</taxon>
        <taxon>Eleutherodactylidae</taxon>
        <taxon>Eleutherodactylinae</taxon>
        <taxon>Eleutherodactylus</taxon>
        <taxon>Eleutherodactylus</taxon>
    </lineage>
</organism>
<dbReference type="InterPro" id="IPR043971">
    <property type="entry name" value="FUZ/MON1/HPS1_longin_2"/>
</dbReference>
<name>A0A8J6EP89_ELECQ</name>
<evidence type="ECO:0000259" key="3">
    <source>
        <dbReference type="Pfam" id="PF19037"/>
    </source>
</evidence>
<proteinExistence type="predicted"/>
<evidence type="ECO:0000259" key="4">
    <source>
        <dbReference type="Pfam" id="PF19038"/>
    </source>
</evidence>
<dbReference type="PANTHER" id="PTHR12761">
    <property type="entry name" value="HERMANSKY-PUDLAK SYNDROME PROTEIN 1"/>
    <property type="match status" value="1"/>
</dbReference>
<dbReference type="Pfam" id="PF19036">
    <property type="entry name" value="Fuz_longin_1"/>
    <property type="match status" value="1"/>
</dbReference>
<feature type="region of interest" description="Disordered" evidence="1">
    <location>
        <begin position="265"/>
        <end position="294"/>
    </location>
</feature>
<reference evidence="5" key="1">
    <citation type="thesis" date="2020" institute="ProQuest LLC" country="789 East Eisenhower Parkway, Ann Arbor, MI, USA">
        <title>Comparative Genomics and Chromosome Evolution.</title>
        <authorList>
            <person name="Mudd A.B."/>
        </authorList>
    </citation>
    <scope>NUCLEOTIDE SEQUENCE</scope>
    <source>
        <strain evidence="5">HN-11 Male</strain>
        <tissue evidence="5">Kidney and liver</tissue>
    </source>
</reference>
<evidence type="ECO:0000256" key="1">
    <source>
        <dbReference type="SAM" id="MobiDB-lite"/>
    </source>
</evidence>
<dbReference type="GO" id="GO:1903232">
    <property type="term" value="P:melanosome assembly"/>
    <property type="evidence" value="ECO:0007669"/>
    <property type="project" value="TreeGrafter"/>
</dbReference>
<accession>A0A8J6EP89</accession>
<sequence>MKCLLIVSEGAEVLFCWADEEFEKNLHSRYSVCEELLQSPSFGDSINTLFAPLIISCVTLLEKIGDTYTCFTAENSHLCVLHMFGECLFIAVNGDGAENEDDLRRKIYVLKRLTEVHFGLVTLDAQLIKKELRPPDSDQRNLVWKTFQSLLLTYSRLQCEDQSFAVEAVERLIHPKLSEQCIEFLEKQIVQYINGSNERGGEEVLHAFILVNTKLLALFSSQKASSLRPADLLSLILIVQDLYPGINILQEPSIPCTEDNAAVEEYYTPDPSPSTSSLDEVDGSWKDDDDSSLSSYGDTEIQIAEDSLMTLVGPAPESTNTRRVFLDANLKEGYCPMMPHSMYCLPLWHGMSLVILTKFAGSHIALSLYHLLDGFSMMEKKLLEGQDTHQVVRSNPIMVELKKRTDQFVKSLGGREIQLHNIWLEFKNKAFSRNETTSRAELVQACGSVKRQLCCMYRQLFLASPISGTHALSLNIQTRVRKRVQEKLMDWKEFLLVKSKRNITMVTYLEEFPGLVHFIYVDRTVGQMVAPSMNTEDKSTTELGNSLLANFIKNKVWFLIDLSRRYLQKGYTTLTFRDGDYYCCYFLWFENEAGEKLEAIDVPVLGDDSAPIGMLAGEYYRKLLRYYSKNHPAELVKCYELLTLHLGIIPPEFIIQQCRDLARKLWEPSSIPLL</sequence>
<dbReference type="InterPro" id="IPR043972">
    <property type="entry name" value="FUZ/MON1/HPS1_longin_1"/>
</dbReference>
<dbReference type="GO" id="GO:0016192">
    <property type="term" value="P:vesicle-mediated transport"/>
    <property type="evidence" value="ECO:0007669"/>
    <property type="project" value="InterPro"/>
</dbReference>
<keyword evidence="6" id="KW-1185">Reference proteome</keyword>
<dbReference type="EMBL" id="WNTK01000053">
    <property type="protein sequence ID" value="KAG9472436.1"/>
    <property type="molecule type" value="Genomic_DNA"/>
</dbReference>
<dbReference type="Proteomes" id="UP000770717">
    <property type="component" value="Unassembled WGS sequence"/>
</dbReference>